<feature type="transmembrane region" description="Helical" evidence="1">
    <location>
        <begin position="35"/>
        <end position="54"/>
    </location>
</feature>
<evidence type="ECO:0000313" key="4">
    <source>
        <dbReference type="Proteomes" id="UP001595710"/>
    </source>
</evidence>
<dbReference type="PANTHER" id="PTHR36435:SF6">
    <property type="entry name" value="ABORTIVE INFECTION PROTEIN"/>
    <property type="match status" value="1"/>
</dbReference>
<feature type="transmembrane region" description="Helical" evidence="1">
    <location>
        <begin position="12"/>
        <end position="29"/>
    </location>
</feature>
<comment type="caution">
    <text evidence="3">The sequence shown here is derived from an EMBL/GenBank/DDBJ whole genome shotgun (WGS) entry which is preliminary data.</text>
</comment>
<feature type="domain" description="CAAX prenyl protease 2/Lysostaphin resistance protein A-like" evidence="2">
    <location>
        <begin position="114"/>
        <end position="196"/>
    </location>
</feature>
<feature type="transmembrane region" description="Helical" evidence="1">
    <location>
        <begin position="110"/>
        <end position="127"/>
    </location>
</feature>
<name>A0ABV7WV43_9GAMM</name>
<keyword evidence="1" id="KW-0472">Membrane</keyword>
<dbReference type="EC" id="3.4.-.-" evidence="3"/>
<keyword evidence="4" id="KW-1185">Reference proteome</keyword>
<evidence type="ECO:0000259" key="2">
    <source>
        <dbReference type="Pfam" id="PF02517"/>
    </source>
</evidence>
<protein>
    <submittedName>
        <fullName evidence="3">CPBP family intramembrane glutamic endopeptidase</fullName>
        <ecNumber evidence="3">3.4.-.-</ecNumber>
    </submittedName>
</protein>
<dbReference type="EMBL" id="JBHRYN010000011">
    <property type="protein sequence ID" value="MFC3701770.1"/>
    <property type="molecule type" value="Genomic_DNA"/>
</dbReference>
<gene>
    <name evidence="3" type="ORF">ACFOND_08985</name>
</gene>
<reference evidence="4" key="1">
    <citation type="journal article" date="2019" name="Int. J. Syst. Evol. Microbiol.">
        <title>The Global Catalogue of Microorganisms (GCM) 10K type strain sequencing project: providing services to taxonomists for standard genome sequencing and annotation.</title>
        <authorList>
            <consortium name="The Broad Institute Genomics Platform"/>
            <consortium name="The Broad Institute Genome Sequencing Center for Infectious Disease"/>
            <person name="Wu L."/>
            <person name="Ma J."/>
        </authorList>
    </citation>
    <scope>NUCLEOTIDE SEQUENCE [LARGE SCALE GENOMIC DNA]</scope>
    <source>
        <strain evidence="4">CECT 8288</strain>
    </source>
</reference>
<feature type="transmembrane region" description="Helical" evidence="1">
    <location>
        <begin position="147"/>
        <end position="178"/>
    </location>
</feature>
<feature type="transmembrane region" description="Helical" evidence="1">
    <location>
        <begin position="225"/>
        <end position="243"/>
    </location>
</feature>
<keyword evidence="1" id="KW-1133">Transmembrane helix</keyword>
<dbReference type="InterPro" id="IPR052710">
    <property type="entry name" value="CAAX_protease"/>
</dbReference>
<dbReference type="InterPro" id="IPR003675">
    <property type="entry name" value="Rce1/LyrA-like_dom"/>
</dbReference>
<proteinExistence type="predicted"/>
<organism evidence="3 4">
    <name type="scientific">Reinekea marina</name>
    <dbReference type="NCBI Taxonomy" id="1310421"/>
    <lineage>
        <taxon>Bacteria</taxon>
        <taxon>Pseudomonadati</taxon>
        <taxon>Pseudomonadota</taxon>
        <taxon>Gammaproteobacteria</taxon>
        <taxon>Oceanospirillales</taxon>
        <taxon>Saccharospirillaceae</taxon>
        <taxon>Reinekea</taxon>
    </lineage>
</organism>
<evidence type="ECO:0000256" key="1">
    <source>
        <dbReference type="SAM" id="Phobius"/>
    </source>
</evidence>
<accession>A0ABV7WV43</accession>
<dbReference type="Pfam" id="PF02517">
    <property type="entry name" value="Rce1-like"/>
    <property type="match status" value="1"/>
</dbReference>
<feature type="transmembrane region" description="Helical" evidence="1">
    <location>
        <begin position="74"/>
        <end position="98"/>
    </location>
</feature>
<dbReference type="Proteomes" id="UP001595710">
    <property type="component" value="Unassembled WGS sequence"/>
</dbReference>
<sequence>MNILDRLLKNRYYISIVYIIITLFLLDRLALSKEWVVTLLYVLAIYGFLLLIAFEPKRYIDEVGTRPNMPIVPIAISLLAFSYCCIILQTEVLGWSWLVEDGSNLKYSNIPYFISDVFLFIIIAPIVEEIFFRQWLYEKLKNRMKPLFSIIVVALIFGIVHIDLIGSFVFSMVLSFYYISSISIANNIFIHATFNGFLVVFQFFIDNEIIGDLDTLASVYLSENIAVLMMLIVTSSISIYWLTTRYIRSLEEV</sequence>
<keyword evidence="1" id="KW-0812">Transmembrane</keyword>
<dbReference type="RefSeq" id="WP_377362818.1">
    <property type="nucleotide sequence ID" value="NZ_JBHRYN010000011.1"/>
</dbReference>
<evidence type="ECO:0000313" key="3">
    <source>
        <dbReference type="EMBL" id="MFC3701770.1"/>
    </source>
</evidence>
<keyword evidence="3" id="KW-0378">Hydrolase</keyword>
<feature type="transmembrane region" description="Helical" evidence="1">
    <location>
        <begin position="184"/>
        <end position="205"/>
    </location>
</feature>
<dbReference type="GO" id="GO:0016787">
    <property type="term" value="F:hydrolase activity"/>
    <property type="evidence" value="ECO:0007669"/>
    <property type="project" value="UniProtKB-KW"/>
</dbReference>
<dbReference type="PANTHER" id="PTHR36435">
    <property type="entry name" value="SLR1288 PROTEIN"/>
    <property type="match status" value="1"/>
</dbReference>